<keyword evidence="7 12" id="KW-0456">Lyase</keyword>
<evidence type="ECO:0000256" key="2">
    <source>
        <dbReference type="ARBA" id="ARBA00009667"/>
    </source>
</evidence>
<evidence type="ECO:0000256" key="6">
    <source>
        <dbReference type="ARBA" id="ARBA00023102"/>
    </source>
</evidence>
<dbReference type="AlphaFoldDB" id="A0A7X6DK90"/>
<dbReference type="SUPFAM" id="SSF51366">
    <property type="entry name" value="Ribulose-phoshate binding barrel"/>
    <property type="match status" value="1"/>
</dbReference>
<evidence type="ECO:0000256" key="4">
    <source>
        <dbReference type="ARBA" id="ARBA00012809"/>
    </source>
</evidence>
<evidence type="ECO:0000256" key="10">
    <source>
        <dbReference type="ARBA" id="ARBA00047838"/>
    </source>
</evidence>
<dbReference type="UniPathway" id="UPA00031">
    <property type="reaction ID" value="UER00010"/>
</dbReference>
<dbReference type="GO" id="GO:0016829">
    <property type="term" value="F:lyase activity"/>
    <property type="evidence" value="ECO:0007669"/>
    <property type="project" value="UniProtKB-KW"/>
</dbReference>
<dbReference type="InterPro" id="IPR011060">
    <property type="entry name" value="RibuloseP-bd_barrel"/>
</dbReference>
<dbReference type="NCBIfam" id="NF038364">
    <property type="entry name" value="AglZ_HisF2_fam"/>
    <property type="match status" value="1"/>
</dbReference>
<keyword evidence="5 11" id="KW-0028">Amino-acid biosynthesis</keyword>
<dbReference type="Proteomes" id="UP000521868">
    <property type="component" value="Unassembled WGS sequence"/>
</dbReference>
<evidence type="ECO:0000256" key="7">
    <source>
        <dbReference type="ARBA" id="ARBA00023239"/>
    </source>
</evidence>
<accession>A0A7X6DK90</accession>
<organism evidence="12 13">
    <name type="scientific">Ramlibacter lithotrophicus</name>
    <dbReference type="NCBI Taxonomy" id="2606681"/>
    <lineage>
        <taxon>Bacteria</taxon>
        <taxon>Pseudomonadati</taxon>
        <taxon>Pseudomonadota</taxon>
        <taxon>Betaproteobacteria</taxon>
        <taxon>Burkholderiales</taxon>
        <taxon>Comamonadaceae</taxon>
        <taxon>Ramlibacter</taxon>
    </lineage>
</organism>
<dbReference type="PANTHER" id="PTHR21235">
    <property type="entry name" value="IMIDAZOLE GLYCEROL PHOSPHATE SYNTHASE SUBUNIT HISF/H IGP SYNTHASE SUBUNIT HISF/H"/>
    <property type="match status" value="1"/>
</dbReference>
<dbReference type="EC" id="4.3.2.10" evidence="4"/>
<gene>
    <name evidence="12" type="primary">hisF</name>
    <name evidence="12" type="ORF">RAMLITH_23120</name>
</gene>
<dbReference type="GO" id="GO:0000105">
    <property type="term" value="P:L-histidine biosynthetic process"/>
    <property type="evidence" value="ECO:0007669"/>
    <property type="project" value="UniProtKB-UniPathway"/>
</dbReference>
<evidence type="ECO:0000313" key="12">
    <source>
        <dbReference type="EMBL" id="NKE68717.1"/>
    </source>
</evidence>
<evidence type="ECO:0000256" key="1">
    <source>
        <dbReference type="ARBA" id="ARBA00005091"/>
    </source>
</evidence>
<name>A0A7X6DK90_9BURK</name>
<dbReference type="GO" id="GO:0000107">
    <property type="term" value="F:imidazoleglycerol-phosphate synthase activity"/>
    <property type="evidence" value="ECO:0007669"/>
    <property type="project" value="InterPro"/>
</dbReference>
<dbReference type="CDD" id="cd04731">
    <property type="entry name" value="HisF"/>
    <property type="match status" value="1"/>
</dbReference>
<protein>
    <recommendedName>
        <fullName evidence="4">imidazole glycerol-phosphate synthase</fullName>
        <ecNumber evidence="4">4.3.2.10</ecNumber>
    </recommendedName>
    <alternativeName>
        <fullName evidence="9">IGP synthase cyclase subunit</fullName>
    </alternativeName>
</protein>
<dbReference type="PANTHER" id="PTHR21235:SF2">
    <property type="entry name" value="IMIDAZOLE GLYCEROL PHOSPHATE SYNTHASE HISHF"/>
    <property type="match status" value="1"/>
</dbReference>
<comment type="subunit">
    <text evidence="3">Heterodimer of HisH and HisF.</text>
</comment>
<proteinExistence type="inferred from homology"/>
<keyword evidence="6 11" id="KW-0368">Histidine biosynthesis</keyword>
<evidence type="ECO:0000313" key="13">
    <source>
        <dbReference type="Proteomes" id="UP000521868"/>
    </source>
</evidence>
<dbReference type="InterPro" id="IPR006062">
    <property type="entry name" value="His_biosynth"/>
</dbReference>
<comment type="pathway">
    <text evidence="1">Amino-acid biosynthesis; L-histidine biosynthesis; L-histidine from 5-phospho-alpha-D-ribose 1-diphosphate: step 5/9.</text>
</comment>
<comment type="catalytic activity">
    <reaction evidence="10">
        <text>5-[(5-phospho-1-deoxy-D-ribulos-1-ylimino)methylamino]-1-(5-phospho-beta-D-ribosyl)imidazole-4-carboxamide + L-glutamine = D-erythro-1-(imidazol-4-yl)glycerol 3-phosphate + 5-amino-1-(5-phospho-beta-D-ribosyl)imidazole-4-carboxamide + L-glutamate + H(+)</text>
        <dbReference type="Rhea" id="RHEA:24793"/>
        <dbReference type="ChEBI" id="CHEBI:15378"/>
        <dbReference type="ChEBI" id="CHEBI:29985"/>
        <dbReference type="ChEBI" id="CHEBI:58278"/>
        <dbReference type="ChEBI" id="CHEBI:58359"/>
        <dbReference type="ChEBI" id="CHEBI:58475"/>
        <dbReference type="ChEBI" id="CHEBI:58525"/>
        <dbReference type="EC" id="4.3.2.10"/>
    </reaction>
</comment>
<dbReference type="Gene3D" id="3.20.20.70">
    <property type="entry name" value="Aldolase class I"/>
    <property type="match status" value="1"/>
</dbReference>
<dbReference type="InterPro" id="IPR050064">
    <property type="entry name" value="IGPS_HisA/HisF"/>
</dbReference>
<dbReference type="EMBL" id="VTOX01000012">
    <property type="protein sequence ID" value="NKE68717.1"/>
    <property type="molecule type" value="Genomic_DNA"/>
</dbReference>
<comment type="similarity">
    <text evidence="2 11">Belongs to the HisA/HisF family.</text>
</comment>
<evidence type="ECO:0000256" key="9">
    <source>
        <dbReference type="ARBA" id="ARBA00030264"/>
    </source>
</evidence>
<comment type="function">
    <text evidence="8">IGPS catalyzes the conversion of PRFAR and glutamine to IGP, AICAR and glutamate. The HisF subunit catalyzes the cyclization activity that produces IGP and AICAR from PRFAR using the ammonia provided by the HisH subunit.</text>
</comment>
<reference evidence="12 13" key="1">
    <citation type="journal article" date="2020" name="Nature">
        <title>Bacterial chemolithoautotrophy via manganese oxidation.</title>
        <authorList>
            <person name="Yu H."/>
            <person name="Leadbetter J.R."/>
        </authorList>
    </citation>
    <scope>NUCLEOTIDE SEQUENCE [LARGE SCALE GENOMIC DNA]</scope>
    <source>
        <strain evidence="12 13">RBP-1</strain>
    </source>
</reference>
<comment type="caution">
    <text evidence="12">The sequence shown here is derived from an EMBL/GenBank/DDBJ whole genome shotgun (WGS) entry which is preliminary data.</text>
</comment>
<evidence type="ECO:0000256" key="8">
    <source>
        <dbReference type="ARBA" id="ARBA00025475"/>
    </source>
</evidence>
<sequence>MLAKRLIPCLLMSNGALLKTVKFKEATYVGDPVNIIRIFNQKEVDELMLLDIHATSKGTGIDYATLEKVLSECFMPVCYGGGVRGIEEMRRLYTMGIEKISLGAAAFEVPDLVKRASDEFGSQAVVVTLDVMSGGFFGRTSVRVRNAQDDTKMKPADAARRFEREGAGEILLYSVDRDGTWSGMDIDLIKEVAHAVSIPLIATGGAGKTEHIREAAKRGDASAVAIGSMAVFQGKDLGVLVKFPSRRDQEQLLQ</sequence>
<evidence type="ECO:0000256" key="11">
    <source>
        <dbReference type="RuleBase" id="RU003657"/>
    </source>
</evidence>
<keyword evidence="13" id="KW-1185">Reference proteome</keyword>
<dbReference type="Pfam" id="PF00977">
    <property type="entry name" value="His_biosynth"/>
    <property type="match status" value="1"/>
</dbReference>
<dbReference type="InterPro" id="IPR004651">
    <property type="entry name" value="HisF"/>
</dbReference>
<evidence type="ECO:0000256" key="3">
    <source>
        <dbReference type="ARBA" id="ARBA00011152"/>
    </source>
</evidence>
<dbReference type="InterPro" id="IPR013785">
    <property type="entry name" value="Aldolase_TIM"/>
</dbReference>
<evidence type="ECO:0000256" key="5">
    <source>
        <dbReference type="ARBA" id="ARBA00022605"/>
    </source>
</evidence>